<evidence type="ECO:0000256" key="1">
    <source>
        <dbReference type="SAM" id="Coils"/>
    </source>
</evidence>
<dbReference type="NCBIfam" id="NF045950">
    <property type="entry name" value="MAG6090_repeat"/>
    <property type="match status" value="4"/>
</dbReference>
<dbReference type="Proteomes" id="UP001178743">
    <property type="component" value="Chromosome"/>
</dbReference>
<dbReference type="NCBIfam" id="NF038029">
    <property type="entry name" value="LP_plasma"/>
    <property type="match status" value="1"/>
</dbReference>
<keyword evidence="1" id="KW-0175">Coiled coil</keyword>
<dbReference type="PROSITE" id="PS51257">
    <property type="entry name" value="PROKAR_LIPOPROTEIN"/>
    <property type="match status" value="1"/>
</dbReference>
<feature type="coiled-coil region" evidence="1">
    <location>
        <begin position="499"/>
        <end position="579"/>
    </location>
</feature>
<evidence type="ECO:0000313" key="5">
    <source>
        <dbReference type="Proteomes" id="UP001178743"/>
    </source>
</evidence>
<name>A0AAX3TG34_9MOLU</name>
<evidence type="ECO:0000256" key="2">
    <source>
        <dbReference type="SAM" id="MobiDB-lite"/>
    </source>
</evidence>
<organism evidence="4 5">
    <name type="scientific">Mycoplasma feriruminatoris</name>
    <dbReference type="NCBI Taxonomy" id="1179777"/>
    <lineage>
        <taxon>Bacteria</taxon>
        <taxon>Bacillati</taxon>
        <taxon>Mycoplasmatota</taxon>
        <taxon>Mollicutes</taxon>
        <taxon>Mycoplasmataceae</taxon>
        <taxon>Mycoplasma</taxon>
    </lineage>
</organism>
<reference evidence="4" key="1">
    <citation type="submission" date="2022-06" db="EMBL/GenBank/DDBJ databases">
        <title>Comparative genomic analysis of Mycoplasma feriruminatoris and the Mycoplasma mycoides cluster.</title>
        <authorList>
            <person name="Baby V."/>
            <person name="Ambroset C."/>
            <person name="Gaurivaud P."/>
            <person name="Boury C."/>
            <person name="Guichoux E."/>
            <person name="Lartigue C."/>
            <person name="Tardy F."/>
            <person name="Sirand-Pugnet P."/>
        </authorList>
    </citation>
    <scope>NUCLEOTIDE SEQUENCE</scope>
    <source>
        <strain evidence="4">L14822</strain>
    </source>
</reference>
<dbReference type="EMBL" id="CP104008">
    <property type="protein sequence ID" value="WFQ93004.1"/>
    <property type="molecule type" value="Genomic_DNA"/>
</dbReference>
<evidence type="ECO:0008006" key="6">
    <source>
        <dbReference type="Google" id="ProtNLM"/>
    </source>
</evidence>
<feature type="chain" id="PRO_5043679682" description="Chromosome partition protein Smc" evidence="3">
    <location>
        <begin position="19"/>
        <end position="731"/>
    </location>
</feature>
<evidence type="ECO:0000256" key="3">
    <source>
        <dbReference type="SAM" id="SignalP"/>
    </source>
</evidence>
<evidence type="ECO:0000313" key="4">
    <source>
        <dbReference type="EMBL" id="WFQ93004.1"/>
    </source>
</evidence>
<feature type="coiled-coil region" evidence="1">
    <location>
        <begin position="118"/>
        <end position="153"/>
    </location>
</feature>
<proteinExistence type="predicted"/>
<accession>A0AAX3TG34</accession>
<feature type="compositionally biased region" description="Basic and acidic residues" evidence="2">
    <location>
        <begin position="64"/>
        <end position="85"/>
    </location>
</feature>
<feature type="region of interest" description="Disordered" evidence="2">
    <location>
        <begin position="28"/>
        <end position="102"/>
    </location>
</feature>
<sequence>MKKLLIILGALTISASGAALVVACNKPAKPDNKVEPTNPTNPGDANPGEGKPGELQPGQPTKPGEGKPGDSAKPSDPKKPDDKKPPVTPPAKPSTTVNWNSVFRDSLTGEDIQLYPTKEQLEKEEKRLADEVKKILEKNKKDNEKELKDFISKHKKEYEALVKDYKAKIWRDSPTGLDITTHYDKDAVKRADAILDEWTKILLDKIQKANEKTFKDFISKHKKEYEALVKDYKAKIWRDSVTGDDINLNPTPEDIEREEKRLKEWVEEYLEKNRRENEALEKYVFKTAYNKIFIDSATGEDIQLHPTKEQIDAEKSKLDAYINEELKKNKELNKAHTKPILEQEVTKLEAKIKAIESEYDKKEKNLISLINSSISDTKRGFEEAKKQLDSKKQNNEQEISNLEKTINGKVDVKEELEKTKENLANLTEFLEEANALVEEHTQIDNNFNKETEKGRELEKQIEKLTSDIDTNKMLGESISAIEKQIQETKDGFKMKISDNKKEEDQIEAKEKELKEIRNKFLNDTSESNEFYYNFGKSETFRYQQLGKLDDQIKETKAQKASLAKLKKELQDNEKKAVDELAIKKVGAKQAKSKIPMLMKTLEETTKAKTELDKHLLDINNEVTKNKELLEIYKGNVEQLTKEIQNAKNTETDLTKKLSDYKTKMTALEAEKKEIEKALNELEATAAKTISDSMSNLEKGVQRLDKEAFEKEKQINSKILEIKELINTIEKL</sequence>
<gene>
    <name evidence="4" type="ORF">MFERI14822_00797</name>
</gene>
<dbReference type="AlphaFoldDB" id="A0AAX3TG34"/>
<dbReference type="RefSeq" id="WP_278307472.1">
    <property type="nucleotide sequence ID" value="NZ_CP104008.1"/>
</dbReference>
<feature type="coiled-coil region" evidence="1">
    <location>
        <begin position="338"/>
        <end position="467"/>
    </location>
</feature>
<feature type="signal peptide" evidence="3">
    <location>
        <begin position="1"/>
        <end position="18"/>
    </location>
</feature>
<protein>
    <recommendedName>
        <fullName evidence="6">Chromosome partition protein Smc</fullName>
    </recommendedName>
</protein>
<dbReference type="InterPro" id="IPR054816">
    <property type="entry name" value="Lipoprotein_mollicutes-type_CS"/>
</dbReference>
<keyword evidence="3" id="KW-0732">Signal</keyword>
<feature type="coiled-coil region" evidence="1">
    <location>
        <begin position="629"/>
        <end position="713"/>
    </location>
</feature>